<keyword evidence="9 17" id="KW-0067">ATP-binding</keyword>
<comment type="function">
    <text evidence="2 14">Cell wall formation.</text>
</comment>
<keyword evidence="6 14" id="KW-0963">Cytoplasm</keyword>
<accession>A0A2Z2L7N4</accession>
<dbReference type="SUPFAM" id="SSF52440">
    <property type="entry name" value="PreATP-grasp domain"/>
    <property type="match status" value="1"/>
</dbReference>
<proteinExistence type="inferred from homology"/>
<evidence type="ECO:0000256" key="1">
    <source>
        <dbReference type="ARBA" id="ARBA00001936"/>
    </source>
</evidence>
<dbReference type="InterPro" id="IPR016185">
    <property type="entry name" value="PreATP-grasp_dom_sf"/>
</dbReference>
<dbReference type="PIRSF" id="PIRSF039102">
    <property type="entry name" value="Ddl/VanB"/>
    <property type="match status" value="1"/>
</dbReference>
<dbReference type="Gene3D" id="3.40.50.20">
    <property type="match status" value="1"/>
</dbReference>
<dbReference type="GO" id="GO:0005737">
    <property type="term" value="C:cytoplasm"/>
    <property type="evidence" value="ECO:0007669"/>
    <property type="project" value="UniProtKB-SubCell"/>
</dbReference>
<keyword evidence="8 17" id="KW-0547">Nucleotide-binding</keyword>
<dbReference type="PANTHER" id="PTHR23132:SF23">
    <property type="entry name" value="D-ALANINE--D-ALANINE LIGASE B"/>
    <property type="match status" value="1"/>
</dbReference>
<dbReference type="SUPFAM" id="SSF56059">
    <property type="entry name" value="Glutathione synthetase ATP-binding domain-like"/>
    <property type="match status" value="1"/>
</dbReference>
<dbReference type="Proteomes" id="UP000259762">
    <property type="component" value="Chromosome"/>
</dbReference>
<comment type="catalytic activity">
    <reaction evidence="13 14">
        <text>2 D-alanine + ATP = D-alanyl-D-alanine + ADP + phosphate + H(+)</text>
        <dbReference type="Rhea" id="RHEA:11224"/>
        <dbReference type="ChEBI" id="CHEBI:15378"/>
        <dbReference type="ChEBI" id="CHEBI:30616"/>
        <dbReference type="ChEBI" id="CHEBI:43474"/>
        <dbReference type="ChEBI" id="CHEBI:57416"/>
        <dbReference type="ChEBI" id="CHEBI:57822"/>
        <dbReference type="ChEBI" id="CHEBI:456216"/>
        <dbReference type="EC" id="6.3.2.4"/>
    </reaction>
</comment>
<evidence type="ECO:0000256" key="3">
    <source>
        <dbReference type="ARBA" id="ARBA00004496"/>
    </source>
</evidence>
<dbReference type="InterPro" id="IPR000291">
    <property type="entry name" value="D-Ala_lig_Van_CS"/>
</dbReference>
<feature type="binding site" evidence="16">
    <location>
        <position position="272"/>
    </location>
    <ligand>
        <name>Mg(2+)</name>
        <dbReference type="ChEBI" id="CHEBI:18420"/>
        <label>1</label>
    </ligand>
</feature>
<keyword evidence="7 14" id="KW-0436">Ligase</keyword>
<keyword evidence="16" id="KW-0479">Metal-binding</keyword>
<evidence type="ECO:0000256" key="14">
    <source>
        <dbReference type="HAMAP-Rule" id="MF_00047"/>
    </source>
</evidence>
<reference evidence="19 20" key="2">
    <citation type="journal article" date="2019" name="BMC Genomics">
        <title>The Anaplasma ovis genome reveals a high proportion of pseudogenes.</title>
        <authorList>
            <person name="Liu Z."/>
            <person name="Peasley A.M."/>
            <person name="Yang J."/>
            <person name="Li Y."/>
            <person name="Guan G."/>
            <person name="Luo J."/>
            <person name="Yin H."/>
            <person name="Brayton K.A."/>
        </authorList>
    </citation>
    <scope>NUCLEOTIDE SEQUENCE [LARGE SCALE GENOMIC DNA]</scope>
    <source>
        <strain evidence="19 20">Haibei</strain>
    </source>
</reference>
<comment type="similarity">
    <text evidence="4 14">Belongs to the D-alanine--D-alanine ligase family.</text>
</comment>
<evidence type="ECO:0000256" key="2">
    <source>
        <dbReference type="ARBA" id="ARBA00003921"/>
    </source>
</evidence>
<evidence type="ECO:0000256" key="16">
    <source>
        <dbReference type="PIRSR" id="PIRSR039102-3"/>
    </source>
</evidence>
<gene>
    <name evidence="14" type="primary">ddl</name>
    <name evidence="19" type="ORF">AOV_00570</name>
</gene>
<evidence type="ECO:0000256" key="6">
    <source>
        <dbReference type="ARBA" id="ARBA00022490"/>
    </source>
</evidence>
<dbReference type="GO" id="GO:0071555">
    <property type="term" value="P:cell wall organization"/>
    <property type="evidence" value="ECO:0007669"/>
    <property type="project" value="UniProtKB-KW"/>
</dbReference>
<dbReference type="EMBL" id="CP015994">
    <property type="protein sequence ID" value="ASI47450.1"/>
    <property type="molecule type" value="Genomic_DNA"/>
</dbReference>
<evidence type="ECO:0000256" key="5">
    <source>
        <dbReference type="ARBA" id="ARBA00012216"/>
    </source>
</evidence>
<dbReference type="Gene3D" id="3.30.470.20">
    <property type="entry name" value="ATP-grasp fold, B domain"/>
    <property type="match status" value="1"/>
</dbReference>
<dbReference type="InterPro" id="IPR005905">
    <property type="entry name" value="D_ala_D_ala"/>
</dbReference>
<evidence type="ECO:0000256" key="10">
    <source>
        <dbReference type="ARBA" id="ARBA00022960"/>
    </source>
</evidence>
<evidence type="ECO:0000256" key="9">
    <source>
        <dbReference type="ARBA" id="ARBA00022840"/>
    </source>
</evidence>
<keyword evidence="11 14" id="KW-0573">Peptidoglycan synthesis</keyword>
<evidence type="ECO:0000256" key="17">
    <source>
        <dbReference type="PROSITE-ProRule" id="PRU00409"/>
    </source>
</evidence>
<comment type="cofactor">
    <cofactor evidence="1">
        <name>Mn(2+)</name>
        <dbReference type="ChEBI" id="CHEBI:29035"/>
    </cofactor>
</comment>
<evidence type="ECO:0000256" key="4">
    <source>
        <dbReference type="ARBA" id="ARBA00010871"/>
    </source>
</evidence>
<feature type="binding site" evidence="16">
    <location>
        <position position="258"/>
    </location>
    <ligand>
        <name>Mg(2+)</name>
        <dbReference type="ChEBI" id="CHEBI:18420"/>
        <label>1</label>
    </ligand>
</feature>
<feature type="binding site" evidence="16">
    <location>
        <position position="272"/>
    </location>
    <ligand>
        <name>Mg(2+)</name>
        <dbReference type="ChEBI" id="CHEBI:18420"/>
        <label>2</label>
    </ligand>
</feature>
<evidence type="ECO:0000256" key="12">
    <source>
        <dbReference type="ARBA" id="ARBA00023316"/>
    </source>
</evidence>
<dbReference type="KEGG" id="aoh:AOV_00570"/>
<feature type="binding site" evidence="16">
    <location>
        <position position="274"/>
    </location>
    <ligand>
        <name>Mg(2+)</name>
        <dbReference type="ChEBI" id="CHEBI:18420"/>
        <label>2</label>
    </ligand>
</feature>
<dbReference type="GO" id="GO:0008716">
    <property type="term" value="F:D-alanine-D-alanine ligase activity"/>
    <property type="evidence" value="ECO:0007669"/>
    <property type="project" value="UniProtKB-UniRule"/>
</dbReference>
<evidence type="ECO:0000256" key="8">
    <source>
        <dbReference type="ARBA" id="ARBA00022741"/>
    </source>
</evidence>
<keyword evidence="20" id="KW-1185">Reference proteome</keyword>
<dbReference type="PROSITE" id="PS00843">
    <property type="entry name" value="DALA_DALA_LIGASE_1"/>
    <property type="match status" value="1"/>
</dbReference>
<feature type="active site" evidence="15">
    <location>
        <position position="151"/>
    </location>
</feature>
<reference evidence="20" key="1">
    <citation type="submission" date="2018-06" db="EMBL/GenBank/DDBJ databases">
        <title>The Anaplasma ovis genome reveals a high proportion of pseudogenes.</title>
        <authorList>
            <person name="Liu Z."/>
            <person name="Peasley A.M."/>
            <person name="Yang J."/>
            <person name="Li Y."/>
            <person name="Guan G."/>
            <person name="Luo J."/>
            <person name="Yin H."/>
            <person name="Brayton K.A."/>
        </authorList>
    </citation>
    <scope>NUCLEOTIDE SEQUENCE [LARGE SCALE GENOMIC DNA]</scope>
    <source>
        <strain evidence="20">Haibei</strain>
    </source>
</reference>
<dbReference type="GO" id="GO:0005524">
    <property type="term" value="F:ATP binding"/>
    <property type="evidence" value="ECO:0007669"/>
    <property type="project" value="UniProtKB-UniRule"/>
</dbReference>
<evidence type="ECO:0000256" key="13">
    <source>
        <dbReference type="ARBA" id="ARBA00047614"/>
    </source>
</evidence>
<keyword evidence="10 14" id="KW-0133">Cell shape</keyword>
<dbReference type="GO" id="GO:0008360">
    <property type="term" value="P:regulation of cell shape"/>
    <property type="evidence" value="ECO:0007669"/>
    <property type="project" value="UniProtKB-KW"/>
</dbReference>
<feature type="domain" description="ATP-grasp" evidence="18">
    <location>
        <begin position="110"/>
        <end position="306"/>
    </location>
</feature>
<comment type="subcellular location">
    <subcellularLocation>
        <location evidence="3 14">Cytoplasm</location>
    </subcellularLocation>
</comment>
<dbReference type="PROSITE" id="PS50975">
    <property type="entry name" value="ATP_GRASP"/>
    <property type="match status" value="1"/>
</dbReference>
<comment type="pathway">
    <text evidence="14">Cell wall biogenesis; peptidoglycan biosynthesis.</text>
</comment>
<feature type="active site" evidence="15">
    <location>
        <position position="283"/>
    </location>
</feature>
<dbReference type="RefSeq" id="WP_075138714.1">
    <property type="nucleotide sequence ID" value="NZ_CP015994.1"/>
</dbReference>
<protein>
    <recommendedName>
        <fullName evidence="5 14">D-alanine--D-alanine ligase</fullName>
        <ecNumber evidence="5 14">6.3.2.4</ecNumber>
    </recommendedName>
    <alternativeName>
        <fullName evidence="14">D-Ala-D-Ala ligase</fullName>
    </alternativeName>
    <alternativeName>
        <fullName evidence="14">D-alanylalanine synthetase</fullName>
    </alternativeName>
</protein>
<dbReference type="InterPro" id="IPR011095">
    <property type="entry name" value="Dala_Dala_lig_C"/>
</dbReference>
<comment type="cofactor">
    <cofactor evidence="16">
        <name>Mg(2+)</name>
        <dbReference type="ChEBI" id="CHEBI:18420"/>
    </cofactor>
    <cofactor evidence="16">
        <name>Mn(2+)</name>
        <dbReference type="ChEBI" id="CHEBI:29035"/>
    </cofactor>
    <text evidence="16">Binds 2 magnesium or manganese ions per subunit.</text>
</comment>
<evidence type="ECO:0000256" key="15">
    <source>
        <dbReference type="PIRSR" id="PIRSR039102-1"/>
    </source>
</evidence>
<dbReference type="NCBIfam" id="NF002378">
    <property type="entry name" value="PRK01372.1"/>
    <property type="match status" value="1"/>
</dbReference>
<keyword evidence="16" id="KW-0464">Manganese</keyword>
<keyword evidence="12 14" id="KW-0961">Cell wall biogenesis/degradation</keyword>
<evidence type="ECO:0000313" key="19">
    <source>
        <dbReference type="EMBL" id="ASI47450.1"/>
    </source>
</evidence>
<dbReference type="UniPathway" id="UPA00219"/>
<dbReference type="Gene3D" id="3.30.1490.20">
    <property type="entry name" value="ATP-grasp fold, A domain"/>
    <property type="match status" value="1"/>
</dbReference>
<dbReference type="HAMAP" id="MF_00047">
    <property type="entry name" value="Dala_Dala_lig"/>
    <property type="match status" value="1"/>
</dbReference>
<dbReference type="GO" id="GO:0046872">
    <property type="term" value="F:metal ion binding"/>
    <property type="evidence" value="ECO:0007669"/>
    <property type="project" value="UniProtKB-KW"/>
</dbReference>
<dbReference type="EC" id="6.3.2.4" evidence="5 14"/>
<dbReference type="InterPro" id="IPR013815">
    <property type="entry name" value="ATP_grasp_subdomain_1"/>
</dbReference>
<sequence>MPVSLACNAGMLSVAVLCGGSSPEREVSLAGGKRVADALGRLGHNATVLDLNRESVSQLLAMAPDLVYNALHGGQGEDGCVSGLLDILGLTCTHSHVAASSVGMDKLLTKHVLKSLGIDFPKFDVLTKEELLSAEEVLPYPFVIKPVRGGSTIGVHAIFSKSEYLGLSAYADMLEDRMIVEEYVPGQEVQTAVFLDRAIGTMEFLFEGRIYSYDAKYAEGLCKHIFPANIPDDIYSLAMEWAIKLHRCLGCRTLSRVDFRYDGVNKALKLLEINTHPGMTVSSALPEILWLRCGLNFDQVVDLIVKDALGIGGSCKTYIGELMGETVSREPSHV</sequence>
<dbReference type="OrthoDB" id="9813261at2"/>
<evidence type="ECO:0000259" key="18">
    <source>
        <dbReference type="PROSITE" id="PS50975"/>
    </source>
</evidence>
<evidence type="ECO:0000256" key="11">
    <source>
        <dbReference type="ARBA" id="ARBA00022984"/>
    </source>
</evidence>
<feature type="active site" evidence="15">
    <location>
        <position position="24"/>
    </location>
</feature>
<dbReference type="PANTHER" id="PTHR23132">
    <property type="entry name" value="D-ALANINE--D-ALANINE LIGASE"/>
    <property type="match status" value="1"/>
</dbReference>
<dbReference type="GO" id="GO:0009252">
    <property type="term" value="P:peptidoglycan biosynthetic process"/>
    <property type="evidence" value="ECO:0007669"/>
    <property type="project" value="UniProtKB-UniRule"/>
</dbReference>
<dbReference type="Pfam" id="PF07478">
    <property type="entry name" value="Dala_Dala_lig_C"/>
    <property type="match status" value="1"/>
</dbReference>
<evidence type="ECO:0000313" key="20">
    <source>
        <dbReference type="Proteomes" id="UP000259762"/>
    </source>
</evidence>
<evidence type="ECO:0000256" key="7">
    <source>
        <dbReference type="ARBA" id="ARBA00022598"/>
    </source>
</evidence>
<dbReference type="AlphaFoldDB" id="A0A2Z2L7N4"/>
<keyword evidence="16" id="KW-0460">Magnesium</keyword>
<dbReference type="InterPro" id="IPR011761">
    <property type="entry name" value="ATP-grasp"/>
</dbReference>
<organism evidence="19 20">
    <name type="scientific">Anaplasma ovis str. Haibei</name>
    <dbReference type="NCBI Taxonomy" id="1248439"/>
    <lineage>
        <taxon>Bacteria</taxon>
        <taxon>Pseudomonadati</taxon>
        <taxon>Pseudomonadota</taxon>
        <taxon>Alphaproteobacteria</taxon>
        <taxon>Rickettsiales</taxon>
        <taxon>Anaplasmataceae</taxon>
        <taxon>Anaplasma</taxon>
    </lineage>
</organism>
<name>A0A2Z2L7N4_9RICK</name>